<dbReference type="EMBL" id="JBHLWK010000012">
    <property type="protein sequence ID" value="MFC0204595.1"/>
    <property type="molecule type" value="Genomic_DNA"/>
</dbReference>
<dbReference type="Proteomes" id="UP001589798">
    <property type="component" value="Unassembled WGS sequence"/>
</dbReference>
<proteinExistence type="predicted"/>
<evidence type="ECO:0000313" key="2">
    <source>
        <dbReference type="Proteomes" id="UP001589798"/>
    </source>
</evidence>
<keyword evidence="2" id="KW-1185">Reference proteome</keyword>
<evidence type="ECO:0008006" key="3">
    <source>
        <dbReference type="Google" id="ProtNLM"/>
    </source>
</evidence>
<organism evidence="1 2">
    <name type="scientific">Novosphingobium soli</name>
    <dbReference type="NCBI Taxonomy" id="574956"/>
    <lineage>
        <taxon>Bacteria</taxon>
        <taxon>Pseudomonadati</taxon>
        <taxon>Pseudomonadota</taxon>
        <taxon>Alphaproteobacteria</taxon>
        <taxon>Sphingomonadales</taxon>
        <taxon>Sphingomonadaceae</taxon>
        <taxon>Novosphingobium</taxon>
    </lineage>
</organism>
<reference evidence="1 2" key="1">
    <citation type="submission" date="2024-09" db="EMBL/GenBank/DDBJ databases">
        <authorList>
            <person name="Sun Q."/>
            <person name="Mori K."/>
        </authorList>
    </citation>
    <scope>NUCLEOTIDE SEQUENCE [LARGE SCALE GENOMIC DNA]</scope>
    <source>
        <strain evidence="1 2">CCM 7706</strain>
    </source>
</reference>
<comment type="caution">
    <text evidence="1">The sequence shown here is derived from an EMBL/GenBank/DDBJ whole genome shotgun (WGS) entry which is preliminary data.</text>
</comment>
<protein>
    <recommendedName>
        <fullName evidence="3">DUF2312 domain-containing protein</fullName>
    </recommendedName>
</protein>
<sequence>MTDMPLTRGRRPIPGLAESEDQVLAMIAALASELAVARERIDTLERLLAERGVLEMQAVERYAPAVPAQAERDVLRRRIIAKVFQPLRDSARREAEAMKGERLS</sequence>
<gene>
    <name evidence="1" type="ORF">ACFFJC_09955</name>
</gene>
<dbReference type="RefSeq" id="WP_379487353.1">
    <property type="nucleotide sequence ID" value="NZ_JBHLWK010000012.1"/>
</dbReference>
<accession>A0ABV6CV55</accession>
<evidence type="ECO:0000313" key="1">
    <source>
        <dbReference type="EMBL" id="MFC0204595.1"/>
    </source>
</evidence>
<name>A0ABV6CV55_9SPHN</name>